<feature type="domain" description="DUF4395" evidence="2">
    <location>
        <begin position="2"/>
        <end position="114"/>
    </location>
</feature>
<proteinExistence type="predicted"/>
<evidence type="ECO:0000313" key="3">
    <source>
        <dbReference type="EMBL" id="GIQ67021.1"/>
    </source>
</evidence>
<dbReference type="InterPro" id="IPR025508">
    <property type="entry name" value="DUF4395"/>
</dbReference>
<name>A0ABQ4NGK2_9BACL</name>
<accession>A0ABQ4NGK2</accession>
<dbReference type="EMBL" id="BOVJ01000242">
    <property type="protein sequence ID" value="GIQ67021.1"/>
    <property type="molecule type" value="Genomic_DNA"/>
</dbReference>
<protein>
    <recommendedName>
        <fullName evidence="2">DUF4395 domain-containing protein</fullName>
    </recommendedName>
</protein>
<reference evidence="3 4" key="1">
    <citation type="submission" date="2021-04" db="EMBL/GenBank/DDBJ databases">
        <title>Draft genome sequence of Paenibacillus cisolokensis, LC2-13A.</title>
        <authorList>
            <person name="Uke A."/>
            <person name="Chhe C."/>
            <person name="Baramee S."/>
            <person name="Kosugi A."/>
        </authorList>
    </citation>
    <scope>NUCLEOTIDE SEQUENCE [LARGE SCALE GENOMIC DNA]</scope>
    <source>
        <strain evidence="3 4">LC2-13A</strain>
    </source>
</reference>
<dbReference type="PIRSF" id="PIRSF030042">
    <property type="entry name" value="UCP030042"/>
    <property type="match status" value="1"/>
</dbReference>
<gene>
    <name evidence="3" type="primary">yogA</name>
    <name evidence="3" type="ORF">PACILC2_55890</name>
</gene>
<keyword evidence="1" id="KW-0472">Membrane</keyword>
<feature type="transmembrane region" description="Helical" evidence="1">
    <location>
        <begin position="14"/>
        <end position="40"/>
    </location>
</feature>
<evidence type="ECO:0000313" key="4">
    <source>
        <dbReference type="Proteomes" id="UP000680304"/>
    </source>
</evidence>
<dbReference type="InterPro" id="IPR016942">
    <property type="entry name" value="UCP030042"/>
</dbReference>
<sequence length="122" mass="13946">MIVISVLIAWLSGYYWVLAIPLAAGIAGVLFDFNPVMRLAKLFLRKPPSHYVPEDKEQQKFNQWMAVGFLLLALVSYALEWTTAAYVFTAMVALAAFVAILGFCVGCFIQYQWKMYVARRRR</sequence>
<comment type="caution">
    <text evidence="3">The sequence shown here is derived from an EMBL/GenBank/DDBJ whole genome shotgun (WGS) entry which is preliminary data.</text>
</comment>
<organism evidence="3 4">
    <name type="scientific">Paenibacillus cisolokensis</name>
    <dbReference type="NCBI Taxonomy" id="1658519"/>
    <lineage>
        <taxon>Bacteria</taxon>
        <taxon>Bacillati</taxon>
        <taxon>Bacillota</taxon>
        <taxon>Bacilli</taxon>
        <taxon>Bacillales</taxon>
        <taxon>Paenibacillaceae</taxon>
        <taxon>Paenibacillus</taxon>
    </lineage>
</organism>
<evidence type="ECO:0000259" key="2">
    <source>
        <dbReference type="Pfam" id="PF14340"/>
    </source>
</evidence>
<dbReference type="Pfam" id="PF14340">
    <property type="entry name" value="DUF4395"/>
    <property type="match status" value="1"/>
</dbReference>
<feature type="transmembrane region" description="Helical" evidence="1">
    <location>
        <begin position="85"/>
        <end position="111"/>
    </location>
</feature>
<evidence type="ECO:0000256" key="1">
    <source>
        <dbReference type="SAM" id="Phobius"/>
    </source>
</evidence>
<keyword evidence="4" id="KW-1185">Reference proteome</keyword>
<keyword evidence="1" id="KW-0812">Transmembrane</keyword>
<dbReference type="Proteomes" id="UP000680304">
    <property type="component" value="Unassembled WGS sequence"/>
</dbReference>
<feature type="transmembrane region" description="Helical" evidence="1">
    <location>
        <begin position="61"/>
        <end position="79"/>
    </location>
</feature>
<keyword evidence="1" id="KW-1133">Transmembrane helix</keyword>